<comment type="caution">
    <text evidence="2">The sequence shown here is derived from an EMBL/GenBank/DDBJ whole genome shotgun (WGS) entry which is preliminary data.</text>
</comment>
<dbReference type="Pfam" id="PF00581">
    <property type="entry name" value="Rhodanese"/>
    <property type="match status" value="1"/>
</dbReference>
<keyword evidence="3" id="KW-1185">Reference proteome</keyword>
<dbReference type="InterPro" id="IPR036873">
    <property type="entry name" value="Rhodanese-like_dom_sf"/>
</dbReference>
<proteinExistence type="predicted"/>
<accession>A0A4S4ASF2</accession>
<feature type="domain" description="Rhodanese" evidence="1">
    <location>
        <begin position="49"/>
        <end position="139"/>
    </location>
</feature>
<dbReference type="InterPro" id="IPR001763">
    <property type="entry name" value="Rhodanese-like_dom"/>
</dbReference>
<evidence type="ECO:0000259" key="1">
    <source>
        <dbReference type="PROSITE" id="PS50206"/>
    </source>
</evidence>
<dbReference type="AlphaFoldDB" id="A0A4S4ASF2"/>
<reference evidence="2 3" key="1">
    <citation type="submission" date="2019-04" db="EMBL/GenBank/DDBJ databases">
        <title>Azoarcus rhizosphaerae sp. nov. isolated from rhizosphere of Ficus religiosa.</title>
        <authorList>
            <person name="Lin S.-Y."/>
            <person name="Hameed A."/>
            <person name="Hsu Y.-H."/>
            <person name="Young C.-C."/>
        </authorList>
    </citation>
    <scope>NUCLEOTIDE SEQUENCE [LARGE SCALE GENOMIC DNA]</scope>
    <source>
        <strain evidence="2 3">CC-YHH848</strain>
    </source>
</reference>
<dbReference type="EMBL" id="SSOD01000004">
    <property type="protein sequence ID" value="THF62648.1"/>
    <property type="molecule type" value="Genomic_DNA"/>
</dbReference>
<dbReference type="PROSITE" id="PS50206">
    <property type="entry name" value="RHODANESE_3"/>
    <property type="match status" value="1"/>
</dbReference>
<dbReference type="SMART" id="SM00450">
    <property type="entry name" value="RHOD"/>
    <property type="match status" value="1"/>
</dbReference>
<dbReference type="PANTHER" id="PTHR43031:SF1">
    <property type="entry name" value="PYRIDINE NUCLEOTIDE-DISULPHIDE OXIDOREDUCTASE"/>
    <property type="match status" value="1"/>
</dbReference>
<dbReference type="Gene3D" id="3.40.250.10">
    <property type="entry name" value="Rhodanese-like domain"/>
    <property type="match status" value="1"/>
</dbReference>
<protein>
    <submittedName>
        <fullName evidence="2">Rhodanese-like domain-containing protein</fullName>
    </submittedName>
</protein>
<dbReference type="Proteomes" id="UP000307956">
    <property type="component" value="Unassembled WGS sequence"/>
</dbReference>
<dbReference type="CDD" id="cd00158">
    <property type="entry name" value="RHOD"/>
    <property type="match status" value="1"/>
</dbReference>
<evidence type="ECO:0000313" key="3">
    <source>
        <dbReference type="Proteomes" id="UP000307956"/>
    </source>
</evidence>
<sequence length="139" mass="15505">MSNAATRKSPLLELVAGAVNVPREVWKRLVNIVRGVKDITPGVARVHIQSRNALVLDVREQKEYDAGHVPNSVLIPLGQLERRLGEIQAHRERTIVVICHGGKRSATACLHLRRHRFREPLNIAGGILAWKKAKLPVEV</sequence>
<dbReference type="RefSeq" id="WP_136384201.1">
    <property type="nucleotide sequence ID" value="NZ_SSOD01000004.1"/>
</dbReference>
<dbReference type="PANTHER" id="PTHR43031">
    <property type="entry name" value="FAD-DEPENDENT OXIDOREDUCTASE"/>
    <property type="match status" value="1"/>
</dbReference>
<evidence type="ECO:0000313" key="2">
    <source>
        <dbReference type="EMBL" id="THF62648.1"/>
    </source>
</evidence>
<gene>
    <name evidence="2" type="ORF">E6O51_06730</name>
</gene>
<organism evidence="2 3">
    <name type="scientific">Pseudothauera rhizosphaerae</name>
    <dbReference type="NCBI Taxonomy" id="2565932"/>
    <lineage>
        <taxon>Bacteria</taxon>
        <taxon>Pseudomonadati</taxon>
        <taxon>Pseudomonadota</taxon>
        <taxon>Betaproteobacteria</taxon>
        <taxon>Rhodocyclales</taxon>
        <taxon>Zoogloeaceae</taxon>
        <taxon>Pseudothauera</taxon>
    </lineage>
</organism>
<dbReference type="SUPFAM" id="SSF52821">
    <property type="entry name" value="Rhodanese/Cell cycle control phosphatase"/>
    <property type="match status" value="1"/>
</dbReference>
<dbReference type="InterPro" id="IPR050229">
    <property type="entry name" value="GlpE_sulfurtransferase"/>
</dbReference>
<dbReference type="OrthoDB" id="1445766at2"/>
<name>A0A4S4ASF2_9RHOO</name>